<gene>
    <name evidence="1" type="ORF">QFC21_006392</name>
</gene>
<proteinExistence type="predicted"/>
<dbReference type="Proteomes" id="UP001227268">
    <property type="component" value="Unassembled WGS sequence"/>
</dbReference>
<keyword evidence="2" id="KW-1185">Reference proteome</keyword>
<reference evidence="1" key="1">
    <citation type="submission" date="2023-04" db="EMBL/GenBank/DDBJ databases">
        <title>Draft Genome sequencing of Naganishia species isolated from polar environments using Oxford Nanopore Technology.</title>
        <authorList>
            <person name="Leo P."/>
            <person name="Venkateswaran K."/>
        </authorList>
    </citation>
    <scope>NUCLEOTIDE SEQUENCE</scope>
    <source>
        <strain evidence="1">MNA-CCFEE 5423</strain>
    </source>
</reference>
<protein>
    <submittedName>
        <fullName evidence="1">Uncharacterized protein</fullName>
    </submittedName>
</protein>
<name>A0ACC2V4G9_9TREE</name>
<dbReference type="EMBL" id="JASBWT010000030">
    <property type="protein sequence ID" value="KAJ9093551.1"/>
    <property type="molecule type" value="Genomic_DNA"/>
</dbReference>
<evidence type="ECO:0000313" key="1">
    <source>
        <dbReference type="EMBL" id="KAJ9093551.1"/>
    </source>
</evidence>
<accession>A0ACC2V4G9</accession>
<organism evidence="1 2">
    <name type="scientific">Naganishia friedmannii</name>
    <dbReference type="NCBI Taxonomy" id="89922"/>
    <lineage>
        <taxon>Eukaryota</taxon>
        <taxon>Fungi</taxon>
        <taxon>Dikarya</taxon>
        <taxon>Basidiomycota</taxon>
        <taxon>Agaricomycotina</taxon>
        <taxon>Tremellomycetes</taxon>
        <taxon>Filobasidiales</taxon>
        <taxon>Filobasidiaceae</taxon>
        <taxon>Naganishia</taxon>
    </lineage>
</organism>
<sequence>MTDLPSFPPATEQPTAAQAQQVQTAQPQPSSMQTQIQAQAAQQQHQPTQPQPHTPFPTASARLPDLLPAHKPTTPSTLLQFLTDPASPWFQVTRTGSGFAYEDVVRGWLIPVLVGAFRGVDDAQEQGQGQGLDVSGGLGGLMRYLLERGGRGWALVGLWTVPRERASVISAAYKRASDHRVARADGSELTREHDPPDLDGADAERVVANAERANGSNKTQDKEGGLERTGADWSNQTQHIVDPGYFGGKSHARDRPAKSGKRDRAASSLDEQSRRDADCFTRNEVDIERRLRDRRRKRFAAVTFAHTAKYLSPLPSSGASTATPTTATPSLNPAEVLQIIHRIAQDVTEEELAVGGAVDAKLREFVTRVMEFGKQHAVACLLTRNLIAGKALADISITDVTSSPLTYMDYLGYHYLAGMIYIGCKEWEQAREMLLAAISMPGSSVSAVQIAAHKKLVLVDLIISGEVKNYGKIVSGPLTAAFALHGRTYTELGNAYRDLDYGKLKRVLEKDVKFYQQDQNYGLLMSVYESIPARRLINLTETYVRMDMQKLAEKISKGSFTEMNPQEAEELVVKLVKAGRLHARITHPEGKPSEVSFIEDPELFNTPATIDRIGVEMNSIRQMEGMLKGLEHAWSMHEGWLKEALRKEKDKSRAFDAPGGPPGRGGQDAGIRAAVEAAGLSGGNVRGVGANWADAGF</sequence>
<comment type="caution">
    <text evidence="1">The sequence shown here is derived from an EMBL/GenBank/DDBJ whole genome shotgun (WGS) entry which is preliminary data.</text>
</comment>
<evidence type="ECO:0000313" key="2">
    <source>
        <dbReference type="Proteomes" id="UP001227268"/>
    </source>
</evidence>